<name>A0A9Q4ZIM4_RHOHA</name>
<evidence type="ECO:0000313" key="3">
    <source>
        <dbReference type="Proteomes" id="UP000603463"/>
    </source>
</evidence>
<organism evidence="2 3">
    <name type="scientific">Rhodococcus hoagii</name>
    <name type="common">Corynebacterium equii</name>
    <dbReference type="NCBI Taxonomy" id="43767"/>
    <lineage>
        <taxon>Bacteria</taxon>
        <taxon>Bacillati</taxon>
        <taxon>Actinomycetota</taxon>
        <taxon>Actinomycetes</taxon>
        <taxon>Mycobacteriales</taxon>
        <taxon>Nocardiaceae</taxon>
        <taxon>Prescottella</taxon>
    </lineage>
</organism>
<feature type="domain" description="Helix-turn-helix" evidence="1">
    <location>
        <begin position="64"/>
        <end position="112"/>
    </location>
</feature>
<sequence>MEMKEPSYLLTRDAAKMAGVSKSTIKNWLRTGEIKARTNKSGYLEIERASLQAAMNARQHPDLITPIEAAELVGAKRHNVYRWIADGKIAGVKLGPHFLRVDRKEVIAYAATLRGRGQ</sequence>
<feature type="domain" description="Helix-turn-helix" evidence="1">
    <location>
        <begin position="11"/>
        <end position="58"/>
    </location>
</feature>
<comment type="caution">
    <text evidence="2">The sequence shown here is derived from an EMBL/GenBank/DDBJ whole genome shotgun (WGS) entry which is preliminary data.</text>
</comment>
<accession>A0A9Q4ZIM4</accession>
<dbReference type="InterPro" id="IPR041657">
    <property type="entry name" value="HTH_17"/>
</dbReference>
<reference evidence="2" key="1">
    <citation type="journal article" date="2020" name="Environ. Microbiol.">
        <title>The novel and transferable erm(51) gene confers Macrolides, Lincosamides, and Streptogramins B (MLSB) resistance to clonal Rhodococcus equi in the environment.</title>
        <authorList>
            <person name="Huber L."/>
            <person name="Giguere S."/>
            <person name="Slovis N.M."/>
            <person name="Alvarez-Narvaez S."/>
            <person name="Hart K.A."/>
            <person name="Greiter M."/>
            <person name="Morris E.R.A."/>
            <person name="Cohen N.D."/>
        </authorList>
    </citation>
    <scope>NUCLEOTIDE SEQUENCE</scope>
    <source>
        <strain evidence="2">Lh_116_1</strain>
    </source>
</reference>
<dbReference type="Proteomes" id="UP000603463">
    <property type="component" value="Unassembled WGS sequence"/>
</dbReference>
<dbReference type="AlphaFoldDB" id="A0A9Q4ZIM4"/>
<gene>
    <name evidence="2" type="ORF">GS882_03700</name>
</gene>
<dbReference type="InterPro" id="IPR010093">
    <property type="entry name" value="SinI_DNA-bd"/>
</dbReference>
<proteinExistence type="predicted"/>
<dbReference type="EMBL" id="WVBC01000002">
    <property type="protein sequence ID" value="NKT77319.1"/>
    <property type="molecule type" value="Genomic_DNA"/>
</dbReference>
<dbReference type="SUPFAM" id="SSF46955">
    <property type="entry name" value="Putative DNA-binding domain"/>
    <property type="match status" value="1"/>
</dbReference>
<dbReference type="GO" id="GO:0003677">
    <property type="term" value="F:DNA binding"/>
    <property type="evidence" value="ECO:0007669"/>
    <property type="project" value="InterPro"/>
</dbReference>
<evidence type="ECO:0000259" key="1">
    <source>
        <dbReference type="Pfam" id="PF12728"/>
    </source>
</evidence>
<dbReference type="Pfam" id="PF12728">
    <property type="entry name" value="HTH_17"/>
    <property type="match status" value="2"/>
</dbReference>
<protein>
    <submittedName>
        <fullName evidence="2">Helix-turn-helix domain-containing protein</fullName>
    </submittedName>
</protein>
<dbReference type="InterPro" id="IPR009061">
    <property type="entry name" value="DNA-bd_dom_put_sf"/>
</dbReference>
<evidence type="ECO:0000313" key="2">
    <source>
        <dbReference type="EMBL" id="NKT77319.1"/>
    </source>
</evidence>
<dbReference type="NCBIfam" id="TIGR01764">
    <property type="entry name" value="excise"/>
    <property type="match status" value="1"/>
</dbReference>
<dbReference type="Gene3D" id="1.10.1660.10">
    <property type="match status" value="1"/>
</dbReference>